<dbReference type="AlphaFoldDB" id="A0AAN9AGD3"/>
<keyword evidence="9" id="KW-0732">Signal</keyword>
<dbReference type="EMBL" id="JAXCGZ010000224">
    <property type="protein sequence ID" value="KAK7086380.1"/>
    <property type="molecule type" value="Genomic_DNA"/>
</dbReference>
<evidence type="ECO:0000256" key="5">
    <source>
        <dbReference type="ARBA" id="ARBA00022801"/>
    </source>
</evidence>
<dbReference type="GO" id="GO:0003796">
    <property type="term" value="F:lysozyme activity"/>
    <property type="evidence" value="ECO:0007669"/>
    <property type="project" value="UniProtKB-EC"/>
</dbReference>
<dbReference type="InterPro" id="IPR008597">
    <property type="entry name" value="Invert_lysozyme"/>
</dbReference>
<dbReference type="PANTHER" id="PTHR11195">
    <property type="entry name" value="DESTABILASE-RELATED"/>
    <property type="match status" value="1"/>
</dbReference>
<dbReference type="EC" id="3.2.1.17" evidence="2"/>
<accession>A0AAN9AGD3</accession>
<evidence type="ECO:0000256" key="9">
    <source>
        <dbReference type="SAM" id="SignalP"/>
    </source>
</evidence>
<dbReference type="PANTHER" id="PTHR11195:SF13">
    <property type="entry name" value="INVERTEBRATE-TYPE LYSOZYME 2-RELATED"/>
    <property type="match status" value="1"/>
</dbReference>
<evidence type="ECO:0000256" key="8">
    <source>
        <dbReference type="PIRSR" id="PIRSR608597-3"/>
    </source>
</evidence>
<dbReference type="GO" id="GO:0042742">
    <property type="term" value="P:defense response to bacterium"/>
    <property type="evidence" value="ECO:0007669"/>
    <property type="project" value="UniProtKB-KW"/>
</dbReference>
<feature type="chain" id="PRO_5042821844" description="lysozyme" evidence="9">
    <location>
        <begin position="20"/>
        <end position="143"/>
    </location>
</feature>
<evidence type="ECO:0000256" key="1">
    <source>
        <dbReference type="ARBA" id="ARBA00000632"/>
    </source>
</evidence>
<keyword evidence="6 8" id="KW-1015">Disulfide bond</keyword>
<dbReference type="Proteomes" id="UP001381693">
    <property type="component" value="Unassembled WGS sequence"/>
</dbReference>
<comment type="catalytic activity">
    <reaction evidence="1">
        <text>Hydrolysis of (1-&gt;4)-beta-linkages between N-acetylmuramic acid and N-acetyl-D-glucosamine residues in a peptidoglycan and between N-acetyl-D-glucosamine residues in chitodextrins.</text>
        <dbReference type="EC" id="3.2.1.17"/>
    </reaction>
</comment>
<evidence type="ECO:0000256" key="2">
    <source>
        <dbReference type="ARBA" id="ARBA00012732"/>
    </source>
</evidence>
<feature type="disulfide bond" evidence="8">
    <location>
        <begin position="25"/>
        <end position="102"/>
    </location>
</feature>
<evidence type="ECO:0000256" key="6">
    <source>
        <dbReference type="ARBA" id="ARBA00023157"/>
    </source>
</evidence>
<evidence type="ECO:0000256" key="4">
    <source>
        <dbReference type="ARBA" id="ARBA00022638"/>
    </source>
</evidence>
<feature type="disulfide bond" evidence="8">
    <location>
        <begin position="30"/>
        <end position="37"/>
    </location>
</feature>
<name>A0AAN9AGD3_HALRR</name>
<dbReference type="GO" id="GO:0031640">
    <property type="term" value="P:killing of cells of another organism"/>
    <property type="evidence" value="ECO:0007669"/>
    <property type="project" value="UniProtKB-KW"/>
</dbReference>
<keyword evidence="4" id="KW-0081">Bacteriolytic enzyme</keyword>
<dbReference type="Gene3D" id="1.10.530.10">
    <property type="match status" value="1"/>
</dbReference>
<keyword evidence="5" id="KW-0378">Hydrolase</keyword>
<dbReference type="Pfam" id="PF05497">
    <property type="entry name" value="Destabilase"/>
    <property type="match status" value="1"/>
</dbReference>
<evidence type="ECO:0000256" key="7">
    <source>
        <dbReference type="ARBA" id="ARBA00023295"/>
    </source>
</evidence>
<feature type="signal peptide" evidence="9">
    <location>
        <begin position="1"/>
        <end position="19"/>
    </location>
</feature>
<sequence length="143" mass="16021">MHQTIWIALIMVMVNTATGVLEDDCLACMCFASSNGCVMPDPVCQNNGFGEVCGPWAITQGYWMDGGYQGGLFYDCVEDWDCNESTVRAYMTRYVTDPNADCELYARTHVGGPFGSSADWTLDYWYQVRNCLDYALFTPPPLE</sequence>
<keyword evidence="11" id="KW-1185">Reference proteome</keyword>
<evidence type="ECO:0000256" key="3">
    <source>
        <dbReference type="ARBA" id="ARBA00022529"/>
    </source>
</evidence>
<proteinExistence type="predicted"/>
<gene>
    <name evidence="10" type="ORF">SK128_012542</name>
</gene>
<evidence type="ECO:0000313" key="11">
    <source>
        <dbReference type="Proteomes" id="UP001381693"/>
    </source>
</evidence>
<protein>
    <recommendedName>
        <fullName evidence="2">lysozyme</fullName>
        <ecNumber evidence="2">3.2.1.17</ecNumber>
    </recommendedName>
</protein>
<keyword evidence="7" id="KW-0326">Glycosidase</keyword>
<keyword evidence="3" id="KW-0929">Antimicrobial</keyword>
<comment type="caution">
    <text evidence="10">The sequence shown here is derived from an EMBL/GenBank/DDBJ whole genome shotgun (WGS) entry which is preliminary data.</text>
</comment>
<evidence type="ECO:0000313" key="10">
    <source>
        <dbReference type="EMBL" id="KAK7086380.1"/>
    </source>
</evidence>
<reference evidence="10 11" key="1">
    <citation type="submission" date="2023-11" db="EMBL/GenBank/DDBJ databases">
        <title>Halocaridina rubra genome assembly.</title>
        <authorList>
            <person name="Smith C."/>
        </authorList>
    </citation>
    <scope>NUCLEOTIDE SEQUENCE [LARGE SCALE GENOMIC DNA]</scope>
    <source>
        <strain evidence="10">EP-1</strain>
        <tissue evidence="10">Whole</tissue>
    </source>
</reference>
<organism evidence="10 11">
    <name type="scientific">Halocaridina rubra</name>
    <name type="common">Hawaiian red shrimp</name>
    <dbReference type="NCBI Taxonomy" id="373956"/>
    <lineage>
        <taxon>Eukaryota</taxon>
        <taxon>Metazoa</taxon>
        <taxon>Ecdysozoa</taxon>
        <taxon>Arthropoda</taxon>
        <taxon>Crustacea</taxon>
        <taxon>Multicrustacea</taxon>
        <taxon>Malacostraca</taxon>
        <taxon>Eumalacostraca</taxon>
        <taxon>Eucarida</taxon>
        <taxon>Decapoda</taxon>
        <taxon>Pleocyemata</taxon>
        <taxon>Caridea</taxon>
        <taxon>Atyoidea</taxon>
        <taxon>Atyidae</taxon>
        <taxon>Halocaridina</taxon>
    </lineage>
</organism>
<dbReference type="PROSITE" id="PS51909">
    <property type="entry name" value="LYSOZYME_I"/>
    <property type="match status" value="1"/>
</dbReference>
<feature type="disulfide bond" evidence="8">
    <location>
        <begin position="76"/>
        <end position="82"/>
    </location>
</feature>
<feature type="disulfide bond" evidence="8">
    <location>
        <begin position="44"/>
        <end position="53"/>
    </location>
</feature>